<dbReference type="AlphaFoldDB" id="A0A3R5TIR3"/>
<dbReference type="InterPro" id="IPR001789">
    <property type="entry name" value="Sig_transdc_resp-reg_receiver"/>
</dbReference>
<name>A0A3R5TIR3_9CLOT</name>
<keyword evidence="10" id="KW-1185">Reference proteome</keyword>
<keyword evidence="4" id="KW-0804">Transcription</keyword>
<proteinExistence type="predicted"/>
<evidence type="ECO:0000256" key="1">
    <source>
        <dbReference type="ARBA" id="ARBA00018672"/>
    </source>
</evidence>
<protein>
    <recommendedName>
        <fullName evidence="1">Stage 0 sporulation protein A homolog</fullName>
    </recommendedName>
</protein>
<evidence type="ECO:0000313" key="10">
    <source>
        <dbReference type="Proteomes" id="UP000286268"/>
    </source>
</evidence>
<dbReference type="GO" id="GO:0043565">
    <property type="term" value="F:sequence-specific DNA binding"/>
    <property type="evidence" value="ECO:0007669"/>
    <property type="project" value="InterPro"/>
</dbReference>
<organism evidence="9 10">
    <name type="scientific">Clostridium manihotivorum</name>
    <dbReference type="NCBI Taxonomy" id="2320868"/>
    <lineage>
        <taxon>Bacteria</taxon>
        <taxon>Bacillati</taxon>
        <taxon>Bacillota</taxon>
        <taxon>Clostridia</taxon>
        <taxon>Eubacteriales</taxon>
        <taxon>Clostridiaceae</taxon>
        <taxon>Clostridium</taxon>
    </lineage>
</organism>
<dbReference type="PROSITE" id="PS01124">
    <property type="entry name" value="HTH_ARAC_FAMILY_2"/>
    <property type="match status" value="1"/>
</dbReference>
<dbReference type="Gene3D" id="3.40.50.2300">
    <property type="match status" value="1"/>
</dbReference>
<dbReference type="SMART" id="SM00448">
    <property type="entry name" value="REC"/>
    <property type="match status" value="1"/>
</dbReference>
<dbReference type="GO" id="GO:0000160">
    <property type="term" value="P:phosphorelay signal transduction system"/>
    <property type="evidence" value="ECO:0007669"/>
    <property type="project" value="InterPro"/>
</dbReference>
<dbReference type="PANTHER" id="PTHR43280:SF28">
    <property type="entry name" value="HTH-TYPE TRANSCRIPTIONAL ACTIVATOR RHAS"/>
    <property type="match status" value="1"/>
</dbReference>
<dbReference type="InterPro" id="IPR020449">
    <property type="entry name" value="Tscrpt_reg_AraC-type_HTH"/>
</dbReference>
<dbReference type="GO" id="GO:0003700">
    <property type="term" value="F:DNA-binding transcription factor activity"/>
    <property type="evidence" value="ECO:0007669"/>
    <property type="project" value="InterPro"/>
</dbReference>
<gene>
    <name evidence="9" type="ORF">C1I91_23935</name>
</gene>
<dbReference type="Proteomes" id="UP000286268">
    <property type="component" value="Chromosome"/>
</dbReference>
<keyword evidence="3 9" id="KW-0238">DNA-binding</keyword>
<dbReference type="SUPFAM" id="SSF52172">
    <property type="entry name" value="CheY-like"/>
    <property type="match status" value="1"/>
</dbReference>
<evidence type="ECO:0000256" key="5">
    <source>
        <dbReference type="ARBA" id="ARBA00024867"/>
    </source>
</evidence>
<evidence type="ECO:0000313" key="9">
    <source>
        <dbReference type="EMBL" id="QAA34443.1"/>
    </source>
</evidence>
<dbReference type="InterPro" id="IPR018060">
    <property type="entry name" value="HTH_AraC"/>
</dbReference>
<evidence type="ECO:0000259" key="7">
    <source>
        <dbReference type="PROSITE" id="PS01124"/>
    </source>
</evidence>
<dbReference type="SUPFAM" id="SSF46689">
    <property type="entry name" value="Homeodomain-like"/>
    <property type="match status" value="2"/>
</dbReference>
<reference evidence="9 10" key="1">
    <citation type="submission" date="2018-01" db="EMBL/GenBank/DDBJ databases">
        <title>Genome Sequencing and Assembly of Anaerobacter polyendosporus strain CT4.</title>
        <authorList>
            <person name="Tachaapaikoon C."/>
            <person name="Sutheeworapong S."/>
            <person name="Jenjaroenpun P."/>
            <person name="Wongsurawat T."/>
            <person name="Nookeaw I."/>
            <person name="Cheawchanlertfa P."/>
            <person name="Kosugi A."/>
            <person name="Cheevadhanarak S."/>
            <person name="Ratanakhanokchai K."/>
        </authorList>
    </citation>
    <scope>NUCLEOTIDE SEQUENCE [LARGE SCALE GENOMIC DNA]</scope>
    <source>
        <strain evidence="9 10">CT4</strain>
    </source>
</reference>
<sequence length="410" mass="47818">MKIIVVDDDKIIRLGLSKVIGRLFEHHEVIADFANGATALEYLKENHYSIDLVVTDIKMPVMSGIELIKRAHETLKEVPLFIVLSGYDEFTYVRDSMKAGAFNYLLKPIRSEELTDIIKEVEAKLQTNEKNNKVFNKSIEVLKRDFFKNVLFSNKDIASIKENLLVDNIQLDEEYFYKMIIAKRDQEDSDIIKKFIGRVIKCNNKFEYSFFNYKDLIYIIFYYRNKENKKVDSVMQIIDSEADLFLECKKSVYVTEATDKVWKLRENSSLAKKMIEEFKDSSAKKYFLSNQDKLLEVLDNDTSGRNSSTITLAVNYIKENYTKNITLKDVADEVFLSQNYFSELFKRETGEGFYDFLSNYRIKKAKELLITTNLKIYEIAQLVGYNDSITFGRAFKKLTGVTPNNYRGKD</sequence>
<dbReference type="SMART" id="SM00342">
    <property type="entry name" value="HTH_ARAC"/>
    <property type="match status" value="1"/>
</dbReference>
<feature type="modified residue" description="4-aspartylphosphate" evidence="6">
    <location>
        <position position="56"/>
    </location>
</feature>
<evidence type="ECO:0000256" key="3">
    <source>
        <dbReference type="ARBA" id="ARBA00023125"/>
    </source>
</evidence>
<feature type="domain" description="HTH araC/xylS-type" evidence="7">
    <location>
        <begin position="311"/>
        <end position="409"/>
    </location>
</feature>
<dbReference type="PROSITE" id="PS50110">
    <property type="entry name" value="RESPONSE_REGULATORY"/>
    <property type="match status" value="1"/>
</dbReference>
<keyword evidence="2" id="KW-0805">Transcription regulation</keyword>
<dbReference type="PRINTS" id="PR00032">
    <property type="entry name" value="HTHARAC"/>
</dbReference>
<evidence type="ECO:0000256" key="2">
    <source>
        <dbReference type="ARBA" id="ARBA00023015"/>
    </source>
</evidence>
<keyword evidence="6" id="KW-0597">Phosphoprotein</keyword>
<dbReference type="Gene3D" id="1.10.10.60">
    <property type="entry name" value="Homeodomain-like"/>
    <property type="match status" value="2"/>
</dbReference>
<dbReference type="Pfam" id="PF12833">
    <property type="entry name" value="HTH_18"/>
    <property type="match status" value="1"/>
</dbReference>
<dbReference type="InterPro" id="IPR009057">
    <property type="entry name" value="Homeodomain-like_sf"/>
</dbReference>
<dbReference type="OrthoDB" id="9794370at2"/>
<dbReference type="PROSITE" id="PS00041">
    <property type="entry name" value="HTH_ARAC_FAMILY_1"/>
    <property type="match status" value="1"/>
</dbReference>
<dbReference type="PANTHER" id="PTHR43280">
    <property type="entry name" value="ARAC-FAMILY TRANSCRIPTIONAL REGULATOR"/>
    <property type="match status" value="1"/>
</dbReference>
<accession>A0A3R5TIR3</accession>
<dbReference type="InterPro" id="IPR018062">
    <property type="entry name" value="HTH_AraC-typ_CS"/>
</dbReference>
<evidence type="ECO:0000256" key="4">
    <source>
        <dbReference type="ARBA" id="ARBA00023163"/>
    </source>
</evidence>
<dbReference type="Pfam" id="PF00072">
    <property type="entry name" value="Response_reg"/>
    <property type="match status" value="1"/>
</dbReference>
<evidence type="ECO:0000256" key="6">
    <source>
        <dbReference type="PROSITE-ProRule" id="PRU00169"/>
    </source>
</evidence>
<dbReference type="KEGG" id="cmah:C1I91_23935"/>
<comment type="function">
    <text evidence="5">May play the central regulatory role in sporulation. It may be an element of the effector pathway responsible for the activation of sporulation genes in response to nutritional stress. Spo0A may act in concert with spo0H (a sigma factor) to control the expression of some genes that are critical to the sporulation process.</text>
</comment>
<evidence type="ECO:0000259" key="8">
    <source>
        <dbReference type="PROSITE" id="PS50110"/>
    </source>
</evidence>
<dbReference type="RefSeq" id="WP_128215157.1">
    <property type="nucleotide sequence ID" value="NZ_CP025746.1"/>
</dbReference>
<dbReference type="CDD" id="cd17536">
    <property type="entry name" value="REC_YesN-like"/>
    <property type="match status" value="1"/>
</dbReference>
<feature type="domain" description="Response regulatory" evidence="8">
    <location>
        <begin position="2"/>
        <end position="122"/>
    </location>
</feature>
<dbReference type="InterPro" id="IPR011006">
    <property type="entry name" value="CheY-like_superfamily"/>
</dbReference>
<dbReference type="EMBL" id="CP025746">
    <property type="protein sequence ID" value="QAA34443.1"/>
    <property type="molecule type" value="Genomic_DNA"/>
</dbReference>